<gene>
    <name evidence="1" type="ORF">DFP72DRAFT_847507</name>
</gene>
<organism evidence="1 2">
    <name type="scientific">Ephemerocybe angulata</name>
    <dbReference type="NCBI Taxonomy" id="980116"/>
    <lineage>
        <taxon>Eukaryota</taxon>
        <taxon>Fungi</taxon>
        <taxon>Dikarya</taxon>
        <taxon>Basidiomycota</taxon>
        <taxon>Agaricomycotina</taxon>
        <taxon>Agaricomycetes</taxon>
        <taxon>Agaricomycetidae</taxon>
        <taxon>Agaricales</taxon>
        <taxon>Agaricineae</taxon>
        <taxon>Psathyrellaceae</taxon>
        <taxon>Ephemerocybe</taxon>
    </lineage>
</organism>
<reference evidence="1 2" key="1">
    <citation type="submission" date="2020-07" db="EMBL/GenBank/DDBJ databases">
        <title>Comparative genomics of pyrophilous fungi reveals a link between fire events and developmental genes.</title>
        <authorList>
            <consortium name="DOE Joint Genome Institute"/>
            <person name="Steindorff A.S."/>
            <person name="Carver A."/>
            <person name="Calhoun S."/>
            <person name="Stillman K."/>
            <person name="Liu H."/>
            <person name="Lipzen A."/>
            <person name="Pangilinan J."/>
            <person name="Labutti K."/>
            <person name="Bruns T.D."/>
            <person name="Grigoriev I.V."/>
        </authorList>
    </citation>
    <scope>NUCLEOTIDE SEQUENCE [LARGE SCALE GENOMIC DNA]</scope>
    <source>
        <strain evidence="1 2">CBS 144469</strain>
    </source>
</reference>
<protein>
    <submittedName>
        <fullName evidence="1">Uncharacterized protein</fullName>
    </submittedName>
</protein>
<accession>A0A8H6HY96</accession>
<comment type="caution">
    <text evidence="1">The sequence shown here is derived from an EMBL/GenBank/DDBJ whole genome shotgun (WGS) entry which is preliminary data.</text>
</comment>
<dbReference type="EMBL" id="JACGCI010000030">
    <property type="protein sequence ID" value="KAF6755334.1"/>
    <property type="molecule type" value="Genomic_DNA"/>
</dbReference>
<proteinExistence type="predicted"/>
<keyword evidence="2" id="KW-1185">Reference proteome</keyword>
<evidence type="ECO:0000313" key="1">
    <source>
        <dbReference type="EMBL" id="KAF6755334.1"/>
    </source>
</evidence>
<dbReference type="Proteomes" id="UP000521943">
    <property type="component" value="Unassembled WGS sequence"/>
</dbReference>
<sequence>MSIIPLEDLYPSNSPLSKIWKIINKNRKANHRLLTKTIRKWTDDECEAWVVMKDDLRVALKEWTQACGGPARLVYPTSEQYRGYSSKGQTRFALEHLTGGDLALARYLHTAAEEAHLKLFLSALTCLERGVPAISADGFPCVDPKKVFSRRYVLEDLVRIMPVSSRTRDWEPDIPPNRLVDVQEDAFEGGRSPFHRRRHPDKYKLDEAHGWATQAMCRIEELSLKTVNHWFRERDAR</sequence>
<name>A0A8H6HY96_9AGAR</name>
<evidence type="ECO:0000313" key="2">
    <source>
        <dbReference type="Proteomes" id="UP000521943"/>
    </source>
</evidence>
<dbReference type="AlphaFoldDB" id="A0A8H6HY96"/>